<proteinExistence type="predicted"/>
<reference evidence="1" key="1">
    <citation type="submission" date="2013-12" db="EMBL/GenBank/DDBJ databases">
        <title>The Genome Sequence of Aphanomyces astaci APO3.</title>
        <authorList>
            <consortium name="The Broad Institute Genomics Platform"/>
            <person name="Russ C."/>
            <person name="Tyler B."/>
            <person name="van West P."/>
            <person name="Dieguez-Uribeondo J."/>
            <person name="Young S.K."/>
            <person name="Zeng Q."/>
            <person name="Gargeya S."/>
            <person name="Fitzgerald M."/>
            <person name="Abouelleil A."/>
            <person name="Alvarado L."/>
            <person name="Chapman S.B."/>
            <person name="Gainer-Dewar J."/>
            <person name="Goldberg J."/>
            <person name="Griggs A."/>
            <person name="Gujja S."/>
            <person name="Hansen M."/>
            <person name="Howarth C."/>
            <person name="Imamovic A."/>
            <person name="Ireland A."/>
            <person name="Larimer J."/>
            <person name="McCowan C."/>
            <person name="Murphy C."/>
            <person name="Pearson M."/>
            <person name="Poon T.W."/>
            <person name="Priest M."/>
            <person name="Roberts A."/>
            <person name="Saif S."/>
            <person name="Shea T."/>
            <person name="Sykes S."/>
            <person name="Wortman J."/>
            <person name="Nusbaum C."/>
            <person name="Birren B."/>
        </authorList>
    </citation>
    <scope>NUCLEOTIDE SEQUENCE [LARGE SCALE GENOMIC DNA]</scope>
    <source>
        <strain evidence="1">APO3</strain>
    </source>
</reference>
<dbReference type="AlphaFoldDB" id="W4FIH5"/>
<dbReference type="VEuPathDB" id="FungiDB:H257_16940"/>
<gene>
    <name evidence="1" type="ORF">H257_16940</name>
</gene>
<dbReference type="GeneID" id="20818936"/>
<name>W4FIH5_APHAT</name>
<accession>W4FIH5</accession>
<evidence type="ECO:0000313" key="1">
    <source>
        <dbReference type="EMBL" id="ETV66634.1"/>
    </source>
</evidence>
<dbReference type="OrthoDB" id="71223at2759"/>
<dbReference type="RefSeq" id="XP_009843862.1">
    <property type="nucleotide sequence ID" value="XM_009845560.1"/>
</dbReference>
<organism evidence="1">
    <name type="scientific">Aphanomyces astaci</name>
    <name type="common">Crayfish plague agent</name>
    <dbReference type="NCBI Taxonomy" id="112090"/>
    <lineage>
        <taxon>Eukaryota</taxon>
        <taxon>Sar</taxon>
        <taxon>Stramenopiles</taxon>
        <taxon>Oomycota</taxon>
        <taxon>Saprolegniomycetes</taxon>
        <taxon>Saprolegniales</taxon>
        <taxon>Verrucalvaceae</taxon>
        <taxon>Aphanomyces</taxon>
    </lineage>
</organism>
<dbReference type="STRING" id="112090.W4FIH5"/>
<protein>
    <submittedName>
        <fullName evidence="1">Uncharacterized protein</fullName>
    </submittedName>
</protein>
<sequence length="338" mass="37735">MAVPSTHDAVRRTCMNAAWVKAQAATSKVDPSARDPATNRKVHPWLRPSLRSARFKVQDLRMTPNVYTATCGFQETVYGMGATVDASTGSIVNQGTVQGTFVAEWGGWPTHEVTSYVNAILLQEVLGYDVSFVYSSGTYSTERMSTMGRGVCTPTHLNPEVWTTSQMTTLKQHANESTMSNIGYWGRSGHYTLRANVQDALLGPLSVSGNLTRPISADFWREFTLTNELIEFFSVHQHNRSRICQVKILRRRRGGLLGRMLEIARVYAERSPRQAVYVSAQYAVGVRPWLPPSDHVQQQRASVLLLCGGLGPPSVRGRNHAKSRRHHVLPLRTRYVSH</sequence>
<dbReference type="EMBL" id="KI913208">
    <property type="protein sequence ID" value="ETV66634.1"/>
    <property type="molecule type" value="Genomic_DNA"/>
</dbReference>